<sequence length="112" mass="12648">MSGICVNKVLIDGGATISLFPERMLIKVGKHFDDLIPTNISVTDYTGVYNDKLKPLDVDRMLNYYNSKGCFLTSEGLSVKLRHPFRLCMYFKFLGVMLLTSLASMYLEILAL</sequence>
<protein>
    <submittedName>
        <fullName evidence="2">Uncharacterized protein</fullName>
    </submittedName>
</protein>
<proteinExistence type="predicted"/>
<dbReference type="Proteomes" id="UP000289738">
    <property type="component" value="Chromosome B01"/>
</dbReference>
<dbReference type="AlphaFoldDB" id="A0A445ASZ2"/>
<evidence type="ECO:0000313" key="3">
    <source>
        <dbReference type="Proteomes" id="UP000289738"/>
    </source>
</evidence>
<evidence type="ECO:0000313" key="2">
    <source>
        <dbReference type="EMBL" id="RYR29535.1"/>
    </source>
</evidence>
<gene>
    <name evidence="2" type="ORF">Ahy_B01g053947</name>
</gene>
<reference evidence="2 3" key="1">
    <citation type="submission" date="2019-01" db="EMBL/GenBank/DDBJ databases">
        <title>Sequencing of cultivated peanut Arachis hypogaea provides insights into genome evolution and oil improvement.</title>
        <authorList>
            <person name="Chen X."/>
        </authorList>
    </citation>
    <scope>NUCLEOTIDE SEQUENCE [LARGE SCALE GENOMIC DNA]</scope>
    <source>
        <strain evidence="3">cv. Fuhuasheng</strain>
        <tissue evidence="2">Leaves</tissue>
    </source>
</reference>
<feature type="transmembrane region" description="Helical" evidence="1">
    <location>
        <begin position="87"/>
        <end position="107"/>
    </location>
</feature>
<organism evidence="2 3">
    <name type="scientific">Arachis hypogaea</name>
    <name type="common">Peanut</name>
    <dbReference type="NCBI Taxonomy" id="3818"/>
    <lineage>
        <taxon>Eukaryota</taxon>
        <taxon>Viridiplantae</taxon>
        <taxon>Streptophyta</taxon>
        <taxon>Embryophyta</taxon>
        <taxon>Tracheophyta</taxon>
        <taxon>Spermatophyta</taxon>
        <taxon>Magnoliopsida</taxon>
        <taxon>eudicotyledons</taxon>
        <taxon>Gunneridae</taxon>
        <taxon>Pentapetalae</taxon>
        <taxon>rosids</taxon>
        <taxon>fabids</taxon>
        <taxon>Fabales</taxon>
        <taxon>Fabaceae</taxon>
        <taxon>Papilionoideae</taxon>
        <taxon>50 kb inversion clade</taxon>
        <taxon>dalbergioids sensu lato</taxon>
        <taxon>Dalbergieae</taxon>
        <taxon>Pterocarpus clade</taxon>
        <taxon>Arachis</taxon>
    </lineage>
</organism>
<name>A0A445ASZ2_ARAHY</name>
<keyword evidence="1" id="KW-0812">Transmembrane</keyword>
<accession>A0A445ASZ2</accession>
<evidence type="ECO:0000256" key="1">
    <source>
        <dbReference type="SAM" id="Phobius"/>
    </source>
</evidence>
<dbReference type="EMBL" id="SDMP01000011">
    <property type="protein sequence ID" value="RYR29535.1"/>
    <property type="molecule type" value="Genomic_DNA"/>
</dbReference>
<comment type="caution">
    <text evidence="2">The sequence shown here is derived from an EMBL/GenBank/DDBJ whole genome shotgun (WGS) entry which is preliminary data.</text>
</comment>
<keyword evidence="1" id="KW-1133">Transmembrane helix</keyword>
<keyword evidence="3" id="KW-1185">Reference proteome</keyword>
<keyword evidence="1" id="KW-0472">Membrane</keyword>